<dbReference type="EMBL" id="MFQB01000003">
    <property type="protein sequence ID" value="OGH68894.1"/>
    <property type="molecule type" value="Genomic_DNA"/>
</dbReference>
<keyword evidence="2" id="KW-0808">Transferase</keyword>
<protein>
    <recommendedName>
        <fullName evidence="5">Glycosyltransferase</fullName>
    </recommendedName>
</protein>
<dbReference type="STRING" id="1798680.A3J66_01465"/>
<reference evidence="3 4" key="1">
    <citation type="journal article" date="2016" name="Nat. Commun.">
        <title>Thousands of microbial genomes shed light on interconnected biogeochemical processes in an aquifer system.</title>
        <authorList>
            <person name="Anantharaman K."/>
            <person name="Brown C.T."/>
            <person name="Hug L.A."/>
            <person name="Sharon I."/>
            <person name="Castelle C.J."/>
            <person name="Probst A.J."/>
            <person name="Thomas B.C."/>
            <person name="Singh A."/>
            <person name="Wilkins M.J."/>
            <person name="Karaoz U."/>
            <person name="Brodie E.L."/>
            <person name="Williams K.H."/>
            <person name="Hubbard S.S."/>
            <person name="Banfield J.F."/>
        </authorList>
    </citation>
    <scope>NUCLEOTIDE SEQUENCE [LARGE SCALE GENOMIC DNA]</scope>
</reference>
<accession>A0A1F6MBA7</accession>
<comment type="caution">
    <text evidence="3">The sequence shown here is derived from an EMBL/GenBank/DDBJ whole genome shotgun (WGS) entry which is preliminary data.</text>
</comment>
<dbReference type="PANTHER" id="PTHR34136:SF1">
    <property type="entry name" value="UDP-N-ACETYL-D-MANNOSAMINURONIC ACID TRANSFERASE"/>
    <property type="match status" value="1"/>
</dbReference>
<keyword evidence="1" id="KW-0328">Glycosyltransferase</keyword>
<dbReference type="GO" id="GO:0016758">
    <property type="term" value="F:hexosyltransferase activity"/>
    <property type="evidence" value="ECO:0007669"/>
    <property type="project" value="TreeGrafter"/>
</dbReference>
<dbReference type="PANTHER" id="PTHR34136">
    <property type="match status" value="1"/>
</dbReference>
<proteinExistence type="predicted"/>
<dbReference type="CDD" id="cd06533">
    <property type="entry name" value="Glyco_transf_WecG_TagA"/>
    <property type="match status" value="1"/>
</dbReference>
<evidence type="ECO:0000313" key="3">
    <source>
        <dbReference type="EMBL" id="OGH68894.1"/>
    </source>
</evidence>
<dbReference type="AlphaFoldDB" id="A0A1F6MBA7"/>
<evidence type="ECO:0000256" key="2">
    <source>
        <dbReference type="ARBA" id="ARBA00022679"/>
    </source>
</evidence>
<organism evidence="3 4">
    <name type="scientific">Candidatus Magasanikbacteria bacterium RIFCSPHIGHO2_02_FULL_47_14</name>
    <dbReference type="NCBI Taxonomy" id="1798680"/>
    <lineage>
        <taxon>Bacteria</taxon>
        <taxon>Candidatus Magasanikiibacteriota</taxon>
    </lineage>
</organism>
<dbReference type="Proteomes" id="UP000176282">
    <property type="component" value="Unassembled WGS sequence"/>
</dbReference>
<dbReference type="Pfam" id="PF03808">
    <property type="entry name" value="Glyco_tran_WecG"/>
    <property type="match status" value="1"/>
</dbReference>
<sequence length="256" mass="29376">MNFRMIGVRIDNLAKIEVLERIKGFFVDGAQHIICTPNPEMLVAARKDEFFAEILNDSDLNVCDGKGIQLLSRGRVHRIPGVDLMQEICMMAEENDKKIYLLGSGDSDVVKKCAENLQRQHSRLQVVGLHPGIRITSLDDKQIAYSETENDALLERIIMAAPDILFVAFGHEKQEKWIYENLKHLPSVKVAMGVGGAFDFISGKTKRAPQLIQRVGMEWLWRLIHQPWRVKRIWNATALFLWYVLLDRKQDLKKTP</sequence>
<gene>
    <name evidence="3" type="ORF">A3J66_01465</name>
</gene>
<evidence type="ECO:0000313" key="4">
    <source>
        <dbReference type="Proteomes" id="UP000176282"/>
    </source>
</evidence>
<name>A0A1F6MBA7_9BACT</name>
<evidence type="ECO:0008006" key="5">
    <source>
        <dbReference type="Google" id="ProtNLM"/>
    </source>
</evidence>
<dbReference type="NCBIfam" id="TIGR00696">
    <property type="entry name" value="wecG_tagA_cpsF"/>
    <property type="match status" value="1"/>
</dbReference>
<evidence type="ECO:0000256" key="1">
    <source>
        <dbReference type="ARBA" id="ARBA00022676"/>
    </source>
</evidence>
<dbReference type="InterPro" id="IPR004629">
    <property type="entry name" value="WecG_TagA_CpsF"/>
</dbReference>